<evidence type="ECO:0000313" key="3">
    <source>
        <dbReference type="WBParaSite" id="PDA_v2.g15511.t1"/>
    </source>
</evidence>
<dbReference type="Proteomes" id="UP000887578">
    <property type="component" value="Unplaced"/>
</dbReference>
<evidence type="ECO:0000256" key="1">
    <source>
        <dbReference type="SAM" id="MobiDB-lite"/>
    </source>
</evidence>
<feature type="compositionally biased region" description="Pro residues" evidence="1">
    <location>
        <begin position="34"/>
        <end position="47"/>
    </location>
</feature>
<protein>
    <submittedName>
        <fullName evidence="3">Uncharacterized protein</fullName>
    </submittedName>
</protein>
<organism evidence="2 3">
    <name type="scientific">Panagrolaimus davidi</name>
    <dbReference type="NCBI Taxonomy" id="227884"/>
    <lineage>
        <taxon>Eukaryota</taxon>
        <taxon>Metazoa</taxon>
        <taxon>Ecdysozoa</taxon>
        <taxon>Nematoda</taxon>
        <taxon>Chromadorea</taxon>
        <taxon>Rhabditida</taxon>
        <taxon>Tylenchina</taxon>
        <taxon>Panagrolaimomorpha</taxon>
        <taxon>Panagrolaimoidea</taxon>
        <taxon>Panagrolaimidae</taxon>
        <taxon>Panagrolaimus</taxon>
    </lineage>
</organism>
<proteinExistence type="predicted"/>
<reference evidence="3" key="1">
    <citation type="submission" date="2022-11" db="UniProtKB">
        <authorList>
            <consortium name="WormBaseParasite"/>
        </authorList>
    </citation>
    <scope>IDENTIFICATION</scope>
</reference>
<dbReference type="AlphaFoldDB" id="A0A914PBJ0"/>
<accession>A0A914PBJ0</accession>
<name>A0A914PBJ0_9BILA</name>
<dbReference type="WBParaSite" id="PDA_v2.g15511.t1">
    <property type="protein sequence ID" value="PDA_v2.g15511.t1"/>
    <property type="gene ID" value="PDA_v2.g15511"/>
</dbReference>
<feature type="region of interest" description="Disordered" evidence="1">
    <location>
        <begin position="26"/>
        <end position="47"/>
    </location>
</feature>
<keyword evidence="2" id="KW-1185">Reference proteome</keyword>
<dbReference type="InterPro" id="IPR012677">
    <property type="entry name" value="Nucleotide-bd_a/b_plait_sf"/>
</dbReference>
<evidence type="ECO:0000313" key="2">
    <source>
        <dbReference type="Proteomes" id="UP000887578"/>
    </source>
</evidence>
<sequence>MQPNLQKSGSNAADKRPILDYYHSTSSTNFAQQQPPPQWHCPPPPPIDTNANGEVNFLAELDKQMNFNFVFILLDIVDAFEKKYGKAISASIDIDPELRYPKGAARIVFAI</sequence>
<dbReference type="Gene3D" id="3.30.70.330">
    <property type="match status" value="1"/>
</dbReference>